<dbReference type="EMBL" id="LAQT01000027">
    <property type="protein sequence ID" value="KPC50719.1"/>
    <property type="molecule type" value="Genomic_DNA"/>
</dbReference>
<evidence type="ECO:0000256" key="3">
    <source>
        <dbReference type="ARBA" id="ARBA00023163"/>
    </source>
</evidence>
<keyword evidence="3" id="KW-0804">Transcription</keyword>
<dbReference type="STRING" id="857265.WG78_16735"/>
<accession>A0A0N0XH25</accession>
<dbReference type="PANTHER" id="PTHR47506">
    <property type="entry name" value="TRANSCRIPTIONAL REGULATORY PROTEIN"/>
    <property type="match status" value="1"/>
</dbReference>
<dbReference type="OrthoDB" id="270177at2"/>
<feature type="DNA-binding region" description="H-T-H motif" evidence="4">
    <location>
        <begin position="36"/>
        <end position="55"/>
    </location>
</feature>
<keyword evidence="7" id="KW-1185">Reference proteome</keyword>
<dbReference type="AlphaFoldDB" id="A0A0N0XH25"/>
<keyword evidence="2 4" id="KW-0238">DNA-binding</keyword>
<dbReference type="Gene3D" id="1.10.10.60">
    <property type="entry name" value="Homeodomain-like"/>
    <property type="match status" value="1"/>
</dbReference>
<dbReference type="InterPro" id="IPR001647">
    <property type="entry name" value="HTH_TetR"/>
</dbReference>
<keyword evidence="1" id="KW-0805">Transcription regulation</keyword>
<dbReference type="Pfam" id="PF16925">
    <property type="entry name" value="TetR_C_13"/>
    <property type="match status" value="1"/>
</dbReference>
<evidence type="ECO:0000256" key="1">
    <source>
        <dbReference type="ARBA" id="ARBA00023015"/>
    </source>
</evidence>
<dbReference type="InterPro" id="IPR009057">
    <property type="entry name" value="Homeodomain-like_sf"/>
</dbReference>
<comment type="caution">
    <text evidence="6">The sequence shown here is derived from an EMBL/GenBank/DDBJ whole genome shotgun (WGS) entry which is preliminary data.</text>
</comment>
<reference evidence="6 7" key="1">
    <citation type="submission" date="2015-07" db="EMBL/GenBank/DDBJ databases">
        <title>Draft genome sequence of the Amantichitinum ursilacus IGB-41, a new chitin-degrading bacterium.</title>
        <authorList>
            <person name="Kirstahler P."/>
            <person name="Guenther M."/>
            <person name="Grumaz C."/>
            <person name="Rupp S."/>
            <person name="Zibek S."/>
            <person name="Sohn K."/>
        </authorList>
    </citation>
    <scope>NUCLEOTIDE SEQUENCE [LARGE SCALE GENOMIC DNA]</scope>
    <source>
        <strain evidence="6 7">IGB-41</strain>
    </source>
</reference>
<dbReference type="PANTHER" id="PTHR47506:SF1">
    <property type="entry name" value="HTH-TYPE TRANSCRIPTIONAL REGULATOR YJDC"/>
    <property type="match status" value="1"/>
</dbReference>
<proteinExistence type="predicted"/>
<dbReference type="Proteomes" id="UP000037939">
    <property type="component" value="Unassembled WGS sequence"/>
</dbReference>
<dbReference type="PROSITE" id="PS50977">
    <property type="entry name" value="HTH_TETR_2"/>
    <property type="match status" value="1"/>
</dbReference>
<dbReference type="Pfam" id="PF00440">
    <property type="entry name" value="TetR_N"/>
    <property type="match status" value="1"/>
</dbReference>
<feature type="domain" description="HTH tetR-type" evidence="5">
    <location>
        <begin position="13"/>
        <end position="73"/>
    </location>
</feature>
<evidence type="ECO:0000259" key="5">
    <source>
        <dbReference type="PROSITE" id="PS50977"/>
    </source>
</evidence>
<evidence type="ECO:0000256" key="2">
    <source>
        <dbReference type="ARBA" id="ARBA00023125"/>
    </source>
</evidence>
<protein>
    <submittedName>
        <fullName evidence="6">HTH-type transcriptional repressor ComR</fullName>
    </submittedName>
</protein>
<dbReference type="SUPFAM" id="SSF48498">
    <property type="entry name" value="Tetracyclin repressor-like, C-terminal domain"/>
    <property type="match status" value="1"/>
</dbReference>
<gene>
    <name evidence="6" type="primary">comR_2</name>
    <name evidence="6" type="ORF">WG78_16735</name>
</gene>
<evidence type="ECO:0000256" key="4">
    <source>
        <dbReference type="PROSITE-ProRule" id="PRU00335"/>
    </source>
</evidence>
<dbReference type="InterPro" id="IPR036271">
    <property type="entry name" value="Tet_transcr_reg_TetR-rel_C_sf"/>
</dbReference>
<dbReference type="SUPFAM" id="SSF46689">
    <property type="entry name" value="Homeodomain-like"/>
    <property type="match status" value="1"/>
</dbReference>
<dbReference type="GO" id="GO:0003677">
    <property type="term" value="F:DNA binding"/>
    <property type="evidence" value="ECO:0007669"/>
    <property type="project" value="UniProtKB-UniRule"/>
</dbReference>
<sequence length="207" mass="21998">MNEPVRKRGRPRLLDREAGLAIAARLFWQRGYEGTSIADLTQAMGITPPSLYATYGSKENLYQLALDHTIAQETGKRAEAMAAAIPAYQALALYLHDVAQGISDPAKPRGCMVSNAVLQHAVENENVAQAVAARRELSIGAMKARFDRAVAEGDLPAATDTDTLARFYSAVVQGMSAQACDGACTAALQKLVDVALSAWPGQRPGAA</sequence>
<evidence type="ECO:0000313" key="7">
    <source>
        <dbReference type="Proteomes" id="UP000037939"/>
    </source>
</evidence>
<dbReference type="InterPro" id="IPR011075">
    <property type="entry name" value="TetR_C"/>
</dbReference>
<evidence type="ECO:0000313" key="6">
    <source>
        <dbReference type="EMBL" id="KPC50719.1"/>
    </source>
</evidence>
<dbReference type="PATRIC" id="fig|857265.3.peg.3431"/>
<name>A0A0N0XH25_9NEIS</name>
<dbReference type="RefSeq" id="WP_053938956.1">
    <property type="nucleotide sequence ID" value="NZ_LAQT01000027.1"/>
</dbReference>
<dbReference type="Gene3D" id="1.10.357.10">
    <property type="entry name" value="Tetracycline Repressor, domain 2"/>
    <property type="match status" value="1"/>
</dbReference>
<organism evidence="6 7">
    <name type="scientific">Amantichitinum ursilacus</name>
    <dbReference type="NCBI Taxonomy" id="857265"/>
    <lineage>
        <taxon>Bacteria</taxon>
        <taxon>Pseudomonadati</taxon>
        <taxon>Pseudomonadota</taxon>
        <taxon>Betaproteobacteria</taxon>
        <taxon>Neisseriales</taxon>
        <taxon>Chitinibacteraceae</taxon>
        <taxon>Amantichitinum</taxon>
    </lineage>
</organism>